<organism evidence="6 7">
    <name type="scientific">Meloidogyne incognita</name>
    <name type="common">Southern root-knot nematode worm</name>
    <name type="synonym">Oxyuris incognita</name>
    <dbReference type="NCBI Taxonomy" id="6306"/>
    <lineage>
        <taxon>Eukaryota</taxon>
        <taxon>Metazoa</taxon>
        <taxon>Ecdysozoa</taxon>
        <taxon>Nematoda</taxon>
        <taxon>Chromadorea</taxon>
        <taxon>Rhabditida</taxon>
        <taxon>Tylenchina</taxon>
        <taxon>Tylenchomorpha</taxon>
        <taxon>Tylenchoidea</taxon>
        <taxon>Meloidogynidae</taxon>
        <taxon>Meloidogyninae</taxon>
        <taxon>Meloidogyne</taxon>
        <taxon>Meloidogyne incognita group</taxon>
    </lineage>
</organism>
<keyword evidence="3" id="KW-0240">DNA-directed RNA polymerase</keyword>
<evidence type="ECO:0000313" key="6">
    <source>
        <dbReference type="Proteomes" id="UP000887563"/>
    </source>
</evidence>
<evidence type="ECO:0000256" key="3">
    <source>
        <dbReference type="ARBA" id="ARBA00022478"/>
    </source>
</evidence>
<comment type="subcellular location">
    <subcellularLocation>
        <location evidence="1">Nucleus</location>
    </subcellularLocation>
</comment>
<dbReference type="InterPro" id="IPR036390">
    <property type="entry name" value="WH_DNA-bd_sf"/>
</dbReference>
<dbReference type="AlphaFoldDB" id="A0A914MI16"/>
<keyword evidence="6" id="KW-1185">Reference proteome</keyword>
<accession>A0A914MI16</accession>
<keyword evidence="5" id="KW-0539">Nucleus</keyword>
<dbReference type="Pfam" id="PF05158">
    <property type="entry name" value="RNA_pol_Rpc34"/>
    <property type="match status" value="1"/>
</dbReference>
<dbReference type="GO" id="GO:0005654">
    <property type="term" value="C:nucleoplasm"/>
    <property type="evidence" value="ECO:0007669"/>
    <property type="project" value="UniProtKB-ARBA"/>
</dbReference>
<evidence type="ECO:0000256" key="5">
    <source>
        <dbReference type="ARBA" id="ARBA00023242"/>
    </source>
</evidence>
<name>A0A914MI16_MELIC</name>
<dbReference type="GO" id="GO:0005666">
    <property type="term" value="C:RNA polymerase III complex"/>
    <property type="evidence" value="ECO:0007669"/>
    <property type="project" value="InterPro"/>
</dbReference>
<dbReference type="PANTHER" id="PTHR12780">
    <property type="entry name" value="RNA POLYMERASE III DNA DIRECTED , 39KD SUBUNIT-RELATED"/>
    <property type="match status" value="1"/>
</dbReference>
<evidence type="ECO:0000313" key="7">
    <source>
        <dbReference type="WBParaSite" id="Minc3s01926g27241"/>
    </source>
</evidence>
<proteinExistence type="inferred from homology"/>
<dbReference type="InterPro" id="IPR007832">
    <property type="entry name" value="RNA_pol_Rpc34"/>
</dbReference>
<protein>
    <submittedName>
        <fullName evidence="7">DNA-directed RNA polymerase III subunit RPC6</fullName>
    </submittedName>
</protein>
<dbReference type="Gene3D" id="1.10.10.10">
    <property type="entry name" value="Winged helix-like DNA-binding domain superfamily/Winged helix DNA-binding domain"/>
    <property type="match status" value="2"/>
</dbReference>
<dbReference type="Proteomes" id="UP000887563">
    <property type="component" value="Unplaced"/>
</dbReference>
<keyword evidence="4" id="KW-0804">Transcription</keyword>
<dbReference type="InterPro" id="IPR016049">
    <property type="entry name" value="RNA_pol_Rpc34-like"/>
</dbReference>
<dbReference type="FunFam" id="1.10.10.10:FF:000116">
    <property type="entry name" value="DNA-directed RNA polymerase III subunit RPC6"/>
    <property type="match status" value="1"/>
</dbReference>
<dbReference type="WBParaSite" id="Minc3s01926g27241">
    <property type="protein sequence ID" value="Minc3s01926g27241"/>
    <property type="gene ID" value="Minc3s01926g27241"/>
</dbReference>
<dbReference type="GO" id="GO:0006383">
    <property type="term" value="P:transcription by RNA polymerase III"/>
    <property type="evidence" value="ECO:0007669"/>
    <property type="project" value="InterPro"/>
</dbReference>
<dbReference type="GO" id="GO:0005737">
    <property type="term" value="C:cytoplasm"/>
    <property type="evidence" value="ECO:0007669"/>
    <property type="project" value="UniProtKB-ARBA"/>
</dbReference>
<comment type="similarity">
    <text evidence="2">Belongs to the eukaryotic RPC34/RPC39 RNA polymerase subunit family.</text>
</comment>
<evidence type="ECO:0000256" key="1">
    <source>
        <dbReference type="ARBA" id="ARBA00004123"/>
    </source>
</evidence>
<evidence type="ECO:0000256" key="4">
    <source>
        <dbReference type="ARBA" id="ARBA00023163"/>
    </source>
</evidence>
<dbReference type="SUPFAM" id="SSF46785">
    <property type="entry name" value="Winged helix' DNA-binding domain"/>
    <property type="match status" value="2"/>
</dbReference>
<reference evidence="7" key="1">
    <citation type="submission" date="2022-11" db="UniProtKB">
        <authorList>
            <consortium name="WormBaseParasite"/>
        </authorList>
    </citation>
    <scope>IDENTIFICATION</scope>
</reference>
<dbReference type="InterPro" id="IPR036388">
    <property type="entry name" value="WH-like_DNA-bd_sf"/>
</dbReference>
<evidence type="ECO:0000256" key="2">
    <source>
        <dbReference type="ARBA" id="ARBA00011038"/>
    </source>
</evidence>
<sequence>MAGTSLSLGANVTDPGGLESLDARVLQLLSQRPDGFSNAELLKEMSSMQPSNETPTTAVELGAVVNRLLSESKIEMLRRADQASGGSDFYLRLKKGSDLTNVSPEEQLVYSIVEEAKRMGVWIRDIRERSGLNDLQMRRVLKALEQRKLIRSIKAAGTTRKTYILYGLEADESLTGGTFYSDQQLDSEFVQTLIHVCTNWLLQRARQAEELHRSDPVAQRICRVQLGTADVESVLDIAVLDGRMEKRLDRSYRALRLRKRTTPLASIPCLQCPMSGECTPGHVISPENCEYFRQYFEL</sequence>